<evidence type="ECO:0000313" key="3">
    <source>
        <dbReference type="Proteomes" id="UP000075920"/>
    </source>
</evidence>
<feature type="compositionally biased region" description="Low complexity" evidence="1">
    <location>
        <begin position="273"/>
        <end position="284"/>
    </location>
</feature>
<reference evidence="3" key="1">
    <citation type="submission" date="2013-03" db="EMBL/GenBank/DDBJ databases">
        <title>The Genome Sequence of Anopheles minimus MINIMUS1.</title>
        <authorList>
            <consortium name="The Broad Institute Genomics Platform"/>
            <person name="Neafsey D.E."/>
            <person name="Walton C."/>
            <person name="Walker B."/>
            <person name="Young S.K."/>
            <person name="Zeng Q."/>
            <person name="Gargeya S."/>
            <person name="Fitzgerald M."/>
            <person name="Haas B."/>
            <person name="Abouelleil A."/>
            <person name="Allen A.W."/>
            <person name="Alvarado L."/>
            <person name="Arachchi H.M."/>
            <person name="Berlin A.M."/>
            <person name="Chapman S.B."/>
            <person name="Gainer-Dewar J."/>
            <person name="Goldberg J."/>
            <person name="Griggs A."/>
            <person name="Gujja S."/>
            <person name="Hansen M."/>
            <person name="Howarth C."/>
            <person name="Imamovic A."/>
            <person name="Ireland A."/>
            <person name="Larimer J."/>
            <person name="McCowan C."/>
            <person name="Murphy C."/>
            <person name="Pearson M."/>
            <person name="Poon T.W."/>
            <person name="Priest M."/>
            <person name="Roberts A."/>
            <person name="Saif S."/>
            <person name="Shea T."/>
            <person name="Sisk P."/>
            <person name="Sykes S."/>
            <person name="Wortman J."/>
            <person name="Nusbaum C."/>
            <person name="Birren B."/>
        </authorList>
    </citation>
    <scope>NUCLEOTIDE SEQUENCE [LARGE SCALE GENOMIC DNA]</scope>
    <source>
        <strain evidence="3">MINIMUS1</strain>
    </source>
</reference>
<feature type="compositionally biased region" description="Basic and acidic residues" evidence="1">
    <location>
        <begin position="28"/>
        <end position="39"/>
    </location>
</feature>
<sequence length="332" mass="35116">MPYTSIKRRSCCNALEKLFQAAGPVLEDGHNDRMVKSQERSAPAMSDRLKNERNSSYKKDSEMAPISTGTTSSSPRITSSSSTTPSTTTPSVLSLHQSAHHQPALHHLQHHLQHLHQSPGTNAVEGTTTAADGAHHHHHHHQAHLQQQQHQHHLHNGTASGLTSLVPGHHSPLNSPASSSGGGSSLSPYGLSPHGTGSGGTPTTSSAGSNMIAQPYASDASGFGPIYHHHHHHHHHNPLAGGPAPYMGHPSFVDKYKLSVTPPPPPPPPPPSTNTLTPPGTTYTGHYQGFYASASHPGAGMLSSGHHTMAHGARATVASIACRDRADHGWYP</sequence>
<evidence type="ECO:0000313" key="2">
    <source>
        <dbReference type="EnsemblMetazoa" id="AMIN000534-PA"/>
    </source>
</evidence>
<feature type="compositionally biased region" description="Basic residues" evidence="1">
    <location>
        <begin position="103"/>
        <end position="114"/>
    </location>
</feature>
<dbReference type="STRING" id="112268.A0A182VR51"/>
<protein>
    <submittedName>
        <fullName evidence="2">Uncharacterized protein</fullName>
    </submittedName>
</protein>
<organism evidence="2 3">
    <name type="scientific">Anopheles minimus</name>
    <dbReference type="NCBI Taxonomy" id="112268"/>
    <lineage>
        <taxon>Eukaryota</taxon>
        <taxon>Metazoa</taxon>
        <taxon>Ecdysozoa</taxon>
        <taxon>Arthropoda</taxon>
        <taxon>Hexapoda</taxon>
        <taxon>Insecta</taxon>
        <taxon>Pterygota</taxon>
        <taxon>Neoptera</taxon>
        <taxon>Endopterygota</taxon>
        <taxon>Diptera</taxon>
        <taxon>Nematocera</taxon>
        <taxon>Culicoidea</taxon>
        <taxon>Culicidae</taxon>
        <taxon>Anophelinae</taxon>
        <taxon>Anopheles</taxon>
    </lineage>
</organism>
<dbReference type="EnsemblMetazoa" id="AMIN000534-RA">
    <property type="protein sequence ID" value="AMIN000534-PA"/>
    <property type="gene ID" value="AMIN000534"/>
</dbReference>
<dbReference type="Proteomes" id="UP000075920">
    <property type="component" value="Unassembled WGS sequence"/>
</dbReference>
<feature type="region of interest" description="Disordered" evidence="1">
    <location>
        <begin position="223"/>
        <end position="284"/>
    </location>
</feature>
<feature type="compositionally biased region" description="Low complexity" evidence="1">
    <location>
        <begin position="171"/>
        <end position="209"/>
    </location>
</feature>
<reference evidence="2" key="2">
    <citation type="submission" date="2020-05" db="UniProtKB">
        <authorList>
            <consortium name="EnsemblMetazoa"/>
        </authorList>
    </citation>
    <scope>IDENTIFICATION</scope>
    <source>
        <strain evidence="2">MINIMUS1</strain>
    </source>
</reference>
<name>A0A182VR51_9DIPT</name>
<feature type="compositionally biased region" description="Basic and acidic residues" evidence="1">
    <location>
        <begin position="47"/>
        <end position="62"/>
    </location>
</feature>
<dbReference type="VEuPathDB" id="VectorBase:AMIN000534"/>
<dbReference type="AlphaFoldDB" id="A0A182VR51"/>
<feature type="compositionally biased region" description="Low complexity" evidence="1">
    <location>
        <begin position="65"/>
        <end position="102"/>
    </location>
</feature>
<feature type="compositionally biased region" description="Polar residues" evidence="1">
    <location>
        <begin position="120"/>
        <end position="130"/>
    </location>
</feature>
<evidence type="ECO:0000256" key="1">
    <source>
        <dbReference type="SAM" id="MobiDB-lite"/>
    </source>
</evidence>
<feature type="compositionally biased region" description="Basic residues" evidence="1">
    <location>
        <begin position="227"/>
        <end position="237"/>
    </location>
</feature>
<proteinExistence type="predicted"/>
<accession>A0A182VR51</accession>
<keyword evidence="3" id="KW-1185">Reference proteome</keyword>
<feature type="compositionally biased region" description="Pro residues" evidence="1">
    <location>
        <begin position="261"/>
        <end position="272"/>
    </location>
</feature>
<feature type="region of interest" description="Disordered" evidence="1">
    <location>
        <begin position="28"/>
        <end position="211"/>
    </location>
</feature>